<reference evidence="2" key="1">
    <citation type="submission" date="2014-07" db="EMBL/GenBank/DDBJ databases">
        <title>Genome sequencing of plant-pathogenic Streptomyces species.</title>
        <authorList>
            <person name="Harrison J."/>
            <person name="Sapp M."/>
            <person name="Thwaites R."/>
            <person name="Studholme D.J."/>
        </authorList>
    </citation>
    <scope>NUCLEOTIDE SEQUENCE [LARGE SCALE GENOMIC DNA]</scope>
    <source>
        <strain evidence="2">NCPPB 4445</strain>
    </source>
</reference>
<accession>A0A0L0JZ81</accession>
<dbReference type="OrthoDB" id="4170258at2"/>
<comment type="caution">
    <text evidence="1">The sequence shown here is derived from an EMBL/GenBank/DDBJ whole genome shotgun (WGS) entry which is preliminary data.</text>
</comment>
<dbReference type="RefSeq" id="WP_050372994.1">
    <property type="nucleotide sequence ID" value="NZ_KQ257828.1"/>
</dbReference>
<dbReference type="PATRIC" id="fig|42234.21.peg.5633"/>
<sequence length="121" mass="13906">MTQLKRGELHAVHTFTVTPDLGPATPDHIPRSTLTRVPDGTPLARVMHRPRRLLPWPRRARWTVLLPTSPTLTGRRGTAYAWYLYVLAFRGIKAVYHHRPEHLDPRVAYALAVLHDRHRTG</sequence>
<proteinExistence type="predicted"/>
<organism evidence="1 2">
    <name type="scientific">Streptomyces acidiscabies</name>
    <dbReference type="NCBI Taxonomy" id="42234"/>
    <lineage>
        <taxon>Bacteria</taxon>
        <taxon>Bacillati</taxon>
        <taxon>Actinomycetota</taxon>
        <taxon>Actinomycetes</taxon>
        <taxon>Kitasatosporales</taxon>
        <taxon>Streptomycetaceae</taxon>
        <taxon>Streptomyces</taxon>
    </lineage>
</organism>
<name>A0A0L0JZ81_9ACTN</name>
<dbReference type="AlphaFoldDB" id="A0A0L0JZ81"/>
<protein>
    <submittedName>
        <fullName evidence="1">Uncharacterized protein</fullName>
    </submittedName>
</protein>
<evidence type="ECO:0000313" key="1">
    <source>
        <dbReference type="EMBL" id="KND30819.1"/>
    </source>
</evidence>
<dbReference type="EMBL" id="JPPY01000161">
    <property type="protein sequence ID" value="KND30819.1"/>
    <property type="molecule type" value="Genomic_DNA"/>
</dbReference>
<gene>
    <name evidence="1" type="ORF">IQ63_27330</name>
</gene>
<dbReference type="Proteomes" id="UP000037151">
    <property type="component" value="Unassembled WGS sequence"/>
</dbReference>
<evidence type="ECO:0000313" key="2">
    <source>
        <dbReference type="Proteomes" id="UP000037151"/>
    </source>
</evidence>